<dbReference type="RefSeq" id="WP_215377452.1">
    <property type="nucleotide sequence ID" value="NZ_JAGTIS010000009.1"/>
</dbReference>
<comment type="caution">
    <text evidence="1">The sequence shown here is derived from an EMBL/GenBank/DDBJ whole genome shotgun (WGS) entry which is preliminary data.</text>
</comment>
<proteinExistence type="predicted"/>
<evidence type="ECO:0008006" key="3">
    <source>
        <dbReference type="Google" id="ProtNLM"/>
    </source>
</evidence>
<keyword evidence="2" id="KW-1185">Reference proteome</keyword>
<evidence type="ECO:0000313" key="2">
    <source>
        <dbReference type="Proteomes" id="UP001519667"/>
    </source>
</evidence>
<dbReference type="EMBL" id="JAGTIS010000009">
    <property type="protein sequence ID" value="MBT8767864.1"/>
    <property type="molecule type" value="Genomic_DNA"/>
</dbReference>
<sequence>MPMPTLRSSHLLLFVGVAVLFFSLAMWMNQAAREAEPLPWLVDWKAKVIEPLSDERLTLGELAGLAPGELWLQPISEGPRLAYRAEIDQGDDAWRLEAQLKLSESELESLAKAFGEEVSTEQPLSAQLLEQMGAHQIASLNLVPMGEVQVDRLIASVGPPRLRLRTAEGEAWVYPQQGISVHVVDGKAQLLLLMPREALKR</sequence>
<accession>A0ABS5XJJ4</accession>
<reference evidence="1 2" key="1">
    <citation type="submission" date="2021-04" db="EMBL/GenBank/DDBJ databases">
        <title>Pseudomonas boanensis sp. nov., a bacterium isolated from river water used for household purposes in Boane District, Mozambique.</title>
        <authorList>
            <person name="Nicklasson M."/>
            <person name="Martin-Rodriguez A.J."/>
            <person name="Thorell K."/>
            <person name="Neves L."/>
            <person name="Mussagy A."/>
            <person name="Rydberg H.A."/>
            <person name="Hernroth B."/>
            <person name="Svensson-Stadler L."/>
            <person name="Sjoling A."/>
        </authorList>
    </citation>
    <scope>NUCLEOTIDE SEQUENCE [LARGE SCALE GENOMIC DNA]</scope>
    <source>
        <strain evidence="1 2">DB1</strain>
    </source>
</reference>
<organism evidence="1 2">
    <name type="scientific">Metapseudomonas boanensis</name>
    <dbReference type="NCBI Taxonomy" id="2822138"/>
    <lineage>
        <taxon>Bacteria</taxon>
        <taxon>Pseudomonadati</taxon>
        <taxon>Pseudomonadota</taxon>
        <taxon>Gammaproteobacteria</taxon>
        <taxon>Pseudomonadales</taxon>
        <taxon>Pseudomonadaceae</taxon>
        <taxon>Metapseudomonas</taxon>
    </lineage>
</organism>
<gene>
    <name evidence="1" type="ORF">J7302_17260</name>
</gene>
<evidence type="ECO:0000313" key="1">
    <source>
        <dbReference type="EMBL" id="MBT8767864.1"/>
    </source>
</evidence>
<dbReference type="Proteomes" id="UP001519667">
    <property type="component" value="Unassembled WGS sequence"/>
</dbReference>
<protein>
    <recommendedName>
        <fullName evidence="3">DUF4340 domain-containing protein</fullName>
    </recommendedName>
</protein>
<name>A0ABS5XJJ4_9GAMM</name>